<dbReference type="GO" id="GO:0009486">
    <property type="term" value="F:cytochrome bo3 ubiquinol oxidase activity"/>
    <property type="evidence" value="ECO:0007669"/>
    <property type="project" value="InterPro"/>
</dbReference>
<proteinExistence type="inferred from homology"/>
<evidence type="ECO:0000259" key="17">
    <source>
        <dbReference type="PROSITE" id="PS50857"/>
    </source>
</evidence>
<name>A0A1G9G5I7_9GAMM</name>
<evidence type="ECO:0000256" key="7">
    <source>
        <dbReference type="ARBA" id="ARBA00022729"/>
    </source>
</evidence>
<evidence type="ECO:0000256" key="15">
    <source>
        <dbReference type="SAM" id="MobiDB-lite"/>
    </source>
</evidence>
<dbReference type="GO" id="GO:0005507">
    <property type="term" value="F:copper ion binding"/>
    <property type="evidence" value="ECO:0007669"/>
    <property type="project" value="InterPro"/>
</dbReference>
<evidence type="ECO:0000256" key="13">
    <source>
        <dbReference type="ARBA" id="ARBA00023288"/>
    </source>
</evidence>
<keyword evidence="7" id="KW-0732">Signal</keyword>
<dbReference type="RefSeq" id="WP_089656903.1">
    <property type="nucleotide sequence ID" value="NZ_FNGH01000002.1"/>
</dbReference>
<feature type="transmembrane region" description="Helical" evidence="16">
    <location>
        <begin position="85"/>
        <end position="106"/>
    </location>
</feature>
<dbReference type="InterPro" id="IPR010514">
    <property type="entry name" value="COX_ARM"/>
</dbReference>
<dbReference type="OrthoDB" id="9783445at2"/>
<feature type="transmembrane region" description="Helical" evidence="16">
    <location>
        <begin position="41"/>
        <end position="65"/>
    </location>
</feature>
<keyword evidence="6 16" id="KW-0812">Transmembrane</keyword>
<dbReference type="GO" id="GO:0042773">
    <property type="term" value="P:ATP synthesis coupled electron transport"/>
    <property type="evidence" value="ECO:0007669"/>
    <property type="project" value="TreeGrafter"/>
</dbReference>
<dbReference type="SUPFAM" id="SSF49503">
    <property type="entry name" value="Cupredoxins"/>
    <property type="match status" value="1"/>
</dbReference>
<dbReference type="PROSITE" id="PS50999">
    <property type="entry name" value="COX2_TM"/>
    <property type="match status" value="1"/>
</dbReference>
<evidence type="ECO:0000256" key="3">
    <source>
        <dbReference type="ARBA" id="ARBA00022448"/>
    </source>
</evidence>
<dbReference type="STRING" id="48727.SAMN05192555_10231"/>
<dbReference type="GO" id="GO:0004129">
    <property type="term" value="F:cytochrome-c oxidase activity"/>
    <property type="evidence" value="ECO:0007669"/>
    <property type="project" value="UniProtKB-UniRule"/>
</dbReference>
<dbReference type="InterPro" id="IPR036257">
    <property type="entry name" value="Cyt_c_oxidase_su2_TM_sf"/>
</dbReference>
<dbReference type="PROSITE" id="PS51257">
    <property type="entry name" value="PROKAR_LIPOPROTEIN"/>
    <property type="match status" value="1"/>
</dbReference>
<comment type="subcellular location">
    <subcellularLocation>
        <location evidence="1">Cell membrane</location>
        <topology evidence="1">Multi-pass membrane protein</topology>
    </subcellularLocation>
</comment>
<dbReference type="InterPro" id="IPR011759">
    <property type="entry name" value="Cyt_c_oxidase_su2_TM_dom"/>
</dbReference>
<evidence type="ECO:0000256" key="16">
    <source>
        <dbReference type="SAM" id="Phobius"/>
    </source>
</evidence>
<keyword evidence="20" id="KW-1185">Reference proteome</keyword>
<keyword evidence="12" id="KW-0564">Palmitate</keyword>
<gene>
    <name evidence="19" type="ORF">SAMN05192555_10231</name>
</gene>
<keyword evidence="13" id="KW-0449">Lipoprotein</keyword>
<evidence type="ECO:0000259" key="18">
    <source>
        <dbReference type="PROSITE" id="PS50999"/>
    </source>
</evidence>
<keyword evidence="4 14" id="KW-1003">Cell membrane</keyword>
<comment type="similarity">
    <text evidence="2 14">Belongs to the cytochrome c oxidase subunit 2 family.</text>
</comment>
<dbReference type="SUPFAM" id="SSF81464">
    <property type="entry name" value="Cytochrome c oxidase subunit II-like, transmembrane region"/>
    <property type="match status" value="1"/>
</dbReference>
<dbReference type="NCBIfam" id="TIGR01433">
    <property type="entry name" value="CyoA"/>
    <property type="match status" value="1"/>
</dbReference>
<dbReference type="EMBL" id="FNGH01000002">
    <property type="protein sequence ID" value="SDK95984.1"/>
    <property type="molecule type" value="Genomic_DNA"/>
</dbReference>
<dbReference type="Pfam" id="PF06481">
    <property type="entry name" value="COX_ARM"/>
    <property type="match status" value="1"/>
</dbReference>
<dbReference type="Proteomes" id="UP000199107">
    <property type="component" value="Unassembled WGS sequence"/>
</dbReference>
<evidence type="ECO:0000256" key="14">
    <source>
        <dbReference type="PIRNR" id="PIRNR000292"/>
    </source>
</evidence>
<feature type="domain" description="Cytochrome oxidase subunit II transmembrane region profile" evidence="18">
    <location>
        <begin position="19"/>
        <end position="116"/>
    </location>
</feature>
<dbReference type="PANTHER" id="PTHR22888:SF18">
    <property type="entry name" value="CYTOCHROME BO(3) UBIQUINOL OXIDASE SUBUNIT 2"/>
    <property type="match status" value="1"/>
</dbReference>
<evidence type="ECO:0000256" key="6">
    <source>
        <dbReference type="ARBA" id="ARBA00022692"/>
    </source>
</evidence>
<keyword evidence="11 14" id="KW-0472">Membrane</keyword>
<reference evidence="20" key="1">
    <citation type="submission" date="2016-10" db="EMBL/GenBank/DDBJ databases">
        <authorList>
            <person name="Varghese N."/>
            <person name="Submissions S."/>
        </authorList>
    </citation>
    <scope>NUCLEOTIDE SEQUENCE [LARGE SCALE GENOMIC DNA]</scope>
    <source>
        <strain evidence="20">AAP</strain>
    </source>
</reference>
<dbReference type="GO" id="GO:0016682">
    <property type="term" value="F:oxidoreductase activity, acting on diphenols and related substances as donors, oxygen as acceptor"/>
    <property type="evidence" value="ECO:0007669"/>
    <property type="project" value="InterPro"/>
</dbReference>
<feature type="region of interest" description="Disordered" evidence="15">
    <location>
        <begin position="281"/>
        <end position="331"/>
    </location>
</feature>
<keyword evidence="3 14" id="KW-0813">Transport</keyword>
<dbReference type="Gene3D" id="2.60.40.420">
    <property type="entry name" value="Cupredoxins - blue copper proteins"/>
    <property type="match status" value="1"/>
</dbReference>
<dbReference type="AlphaFoldDB" id="A0A1G9G5I7"/>
<feature type="domain" description="Cytochrome oxidase subunit II copper A binding" evidence="17">
    <location>
        <begin position="122"/>
        <end position="234"/>
    </location>
</feature>
<evidence type="ECO:0000256" key="10">
    <source>
        <dbReference type="ARBA" id="ARBA00023002"/>
    </source>
</evidence>
<dbReference type="PIRSF" id="PIRSF000292">
    <property type="entry name" value="Ubi_od_II"/>
    <property type="match status" value="1"/>
</dbReference>
<dbReference type="CDD" id="cd04212">
    <property type="entry name" value="CuRO_UO_II"/>
    <property type="match status" value="1"/>
</dbReference>
<dbReference type="Gene3D" id="1.10.287.90">
    <property type="match status" value="1"/>
</dbReference>
<accession>A0A1G9G5I7</accession>
<dbReference type="Pfam" id="PF00116">
    <property type="entry name" value="COX2"/>
    <property type="match status" value="1"/>
</dbReference>
<keyword evidence="10 14" id="KW-0560">Oxidoreductase</keyword>
<dbReference type="PROSITE" id="PS50857">
    <property type="entry name" value="COX2_CUA"/>
    <property type="match status" value="1"/>
</dbReference>
<dbReference type="InterPro" id="IPR006333">
    <property type="entry name" value="Cyt_o_ubiquinol_oxidase_su2"/>
</dbReference>
<dbReference type="InterPro" id="IPR002429">
    <property type="entry name" value="CcO_II-like_C"/>
</dbReference>
<evidence type="ECO:0000313" key="19">
    <source>
        <dbReference type="EMBL" id="SDK95984.1"/>
    </source>
</evidence>
<keyword evidence="5 14" id="KW-0679">Respiratory chain</keyword>
<dbReference type="InterPro" id="IPR034227">
    <property type="entry name" value="CuRO_UO_II"/>
</dbReference>
<evidence type="ECO:0000256" key="5">
    <source>
        <dbReference type="ARBA" id="ARBA00022660"/>
    </source>
</evidence>
<feature type="compositionally biased region" description="Basic and acidic residues" evidence="15">
    <location>
        <begin position="281"/>
        <end position="295"/>
    </location>
</feature>
<dbReference type="InterPro" id="IPR045187">
    <property type="entry name" value="CcO_II"/>
</dbReference>
<keyword evidence="8 14" id="KW-0249">Electron transport</keyword>
<dbReference type="InterPro" id="IPR008972">
    <property type="entry name" value="Cupredoxin"/>
</dbReference>
<sequence length="331" mass="36703">MSKVRRFLGTLALWSLSLLLAGCSSALLDPKGEIGVEQRSLILTSFGLMLIVVVPVIVMTLLFAWRYRHRGRPASYQPDWAHNNWIEAVVWVVPCLIIAVLAALTWHTSHTLDPHKPLASAEETLEIQAVSMDWKWLFIYPQQGIATVNEVAFPVDVPVRFRVSSDSVMNAFFIPQLGSQIYAMAGMDNDVHLIANHPGRYAGRSTNYSGAGFSGMTFEALATSEQGFDDWVAKVRNAEQELDYPQGYAELAAPSQYHPVEYFSSVTPQLYEQLLHSFHGGAEHADSHGDSHDVESATATRTDAANHRVAHHHADQHHALRRQPARTEAGG</sequence>
<evidence type="ECO:0000256" key="4">
    <source>
        <dbReference type="ARBA" id="ARBA00022475"/>
    </source>
</evidence>
<evidence type="ECO:0000256" key="11">
    <source>
        <dbReference type="ARBA" id="ARBA00023136"/>
    </source>
</evidence>
<evidence type="ECO:0000256" key="12">
    <source>
        <dbReference type="ARBA" id="ARBA00023139"/>
    </source>
</evidence>
<evidence type="ECO:0000256" key="8">
    <source>
        <dbReference type="ARBA" id="ARBA00022982"/>
    </source>
</evidence>
<evidence type="ECO:0000256" key="9">
    <source>
        <dbReference type="ARBA" id="ARBA00022989"/>
    </source>
</evidence>
<evidence type="ECO:0000256" key="2">
    <source>
        <dbReference type="ARBA" id="ARBA00007866"/>
    </source>
</evidence>
<evidence type="ECO:0000313" key="20">
    <source>
        <dbReference type="Proteomes" id="UP000199107"/>
    </source>
</evidence>
<evidence type="ECO:0000256" key="1">
    <source>
        <dbReference type="ARBA" id="ARBA00004651"/>
    </source>
</evidence>
<keyword evidence="9 16" id="KW-1133">Transmembrane helix</keyword>
<dbReference type="GO" id="GO:0005886">
    <property type="term" value="C:plasma membrane"/>
    <property type="evidence" value="ECO:0007669"/>
    <property type="project" value="UniProtKB-SubCell"/>
</dbReference>
<dbReference type="PANTHER" id="PTHR22888">
    <property type="entry name" value="CYTOCHROME C OXIDASE, SUBUNIT II"/>
    <property type="match status" value="1"/>
</dbReference>
<protein>
    <recommendedName>
        <fullName evidence="14">Ubiquinol oxidase subunit 2</fullName>
    </recommendedName>
</protein>
<organism evidence="19 20">
    <name type="scientific">Franzmannia pantelleriensis</name>
    <dbReference type="NCBI Taxonomy" id="48727"/>
    <lineage>
        <taxon>Bacteria</taxon>
        <taxon>Pseudomonadati</taxon>
        <taxon>Pseudomonadota</taxon>
        <taxon>Gammaproteobacteria</taxon>
        <taxon>Oceanospirillales</taxon>
        <taxon>Halomonadaceae</taxon>
        <taxon>Franzmannia</taxon>
    </lineage>
</organism>